<proteinExistence type="predicted"/>
<reference evidence="4 5" key="1">
    <citation type="submission" date="2016-10" db="EMBL/GenBank/DDBJ databases">
        <title>Proteomics and genomics reveal pathogen-plant mechanisms compatible with a hemibiotrophic lifestyle of Diplodia corticola.</title>
        <authorList>
            <person name="Fernandes I."/>
            <person name="De Jonge R."/>
            <person name="Van De Peer Y."/>
            <person name="Devreese B."/>
            <person name="Alves A."/>
            <person name="Esteves A.C."/>
        </authorList>
    </citation>
    <scope>NUCLEOTIDE SEQUENCE [LARGE SCALE GENOMIC DNA]</scope>
    <source>
        <strain evidence="4 5">CBS 112549</strain>
    </source>
</reference>
<dbReference type="Proteomes" id="UP000183809">
    <property type="component" value="Unassembled WGS sequence"/>
</dbReference>
<organism evidence="4 5">
    <name type="scientific">Diplodia corticola</name>
    <dbReference type="NCBI Taxonomy" id="236234"/>
    <lineage>
        <taxon>Eukaryota</taxon>
        <taxon>Fungi</taxon>
        <taxon>Dikarya</taxon>
        <taxon>Ascomycota</taxon>
        <taxon>Pezizomycotina</taxon>
        <taxon>Dothideomycetes</taxon>
        <taxon>Dothideomycetes incertae sedis</taxon>
        <taxon>Botryosphaeriales</taxon>
        <taxon>Botryosphaeriaceae</taxon>
        <taxon>Diplodia</taxon>
    </lineage>
</organism>
<feature type="transmembrane region" description="Helical" evidence="2">
    <location>
        <begin position="174"/>
        <end position="194"/>
    </location>
</feature>
<dbReference type="GeneID" id="31019738"/>
<gene>
    <name evidence="4" type="ORF">BKCO1_8100038</name>
</gene>
<feature type="transmembrane region" description="Helical" evidence="2">
    <location>
        <begin position="69"/>
        <end position="92"/>
    </location>
</feature>
<dbReference type="InterPro" id="IPR056119">
    <property type="entry name" value="DUF7702"/>
</dbReference>
<dbReference type="EMBL" id="MNUE01000081">
    <property type="protein sequence ID" value="OJD29413.1"/>
    <property type="molecule type" value="Genomic_DNA"/>
</dbReference>
<evidence type="ECO:0000259" key="3">
    <source>
        <dbReference type="Pfam" id="PF24800"/>
    </source>
</evidence>
<feature type="transmembrane region" description="Helical" evidence="2">
    <location>
        <begin position="214"/>
        <end position="235"/>
    </location>
</feature>
<feature type="transmembrane region" description="Helical" evidence="2">
    <location>
        <begin position="12"/>
        <end position="31"/>
    </location>
</feature>
<evidence type="ECO:0000256" key="2">
    <source>
        <dbReference type="SAM" id="Phobius"/>
    </source>
</evidence>
<dbReference type="RefSeq" id="XP_020125673.1">
    <property type="nucleotide sequence ID" value="XM_020279475.1"/>
</dbReference>
<feature type="transmembrane region" description="Helical" evidence="2">
    <location>
        <begin position="38"/>
        <end position="57"/>
    </location>
</feature>
<feature type="domain" description="DUF7702" evidence="3">
    <location>
        <begin position="4"/>
        <end position="91"/>
    </location>
</feature>
<dbReference type="PANTHER" id="PTHR42109:SF2">
    <property type="entry name" value="INTEGRAL MEMBRANE PROTEIN"/>
    <property type="match status" value="1"/>
</dbReference>
<protein>
    <recommendedName>
        <fullName evidence="3">DUF7702 domain-containing protein</fullName>
    </recommendedName>
</protein>
<comment type="caution">
    <text evidence="4">The sequence shown here is derived from an EMBL/GenBank/DDBJ whole genome shotgun (WGS) entry which is preliminary data.</text>
</comment>
<dbReference type="Pfam" id="PF24800">
    <property type="entry name" value="DUF7702"/>
    <property type="match status" value="1"/>
</dbReference>
<dbReference type="AlphaFoldDB" id="A0A1J9RPB7"/>
<feature type="transmembrane region" description="Helical" evidence="2">
    <location>
        <begin position="256"/>
        <end position="284"/>
    </location>
</feature>
<sequence length="332" mass="35152">MGHLNERGWINVATLAVYLPLLAGTLFTLFLQRWRMKSFYYLLTFILVKFVGAGMTIDVQLNNNTSLYTPAAILSTVVLTPLVMAVADIINLKHAASSSTRNTPNDRRASRLRPLELVNRTAFPSHPPPSYSPSPYPPTHSYPSSSTTTSTDLNLNKPLPPPTAPRHSTILARLTHLSILLSLGLGVTGGLRVFSSPTSSTPPTADQLSSGETYMRGAAGLAALAVALTFVAAVMGWGRARGMGTQGMQGGRWWGVAYGVVLGVGVPALVARVAYTVGVAATVGEWDGGDGGATSVWDPLRGSWVLYLCLAWVPEVVVGVALVGVGCVKPRA</sequence>
<keyword evidence="2" id="KW-1133">Transmembrane helix</keyword>
<dbReference type="PANTHER" id="PTHR42109">
    <property type="entry name" value="UNPLACED GENOMIC SCAFFOLD UM_SCAF_CONTIG_1.265, WHOLE GENOME SHOTGUN SEQUENCE"/>
    <property type="match status" value="1"/>
</dbReference>
<keyword evidence="2" id="KW-0812">Transmembrane</keyword>
<evidence type="ECO:0000256" key="1">
    <source>
        <dbReference type="SAM" id="MobiDB-lite"/>
    </source>
</evidence>
<keyword evidence="5" id="KW-1185">Reference proteome</keyword>
<name>A0A1J9RPB7_9PEZI</name>
<feature type="region of interest" description="Disordered" evidence="1">
    <location>
        <begin position="97"/>
        <end position="166"/>
    </location>
</feature>
<feature type="compositionally biased region" description="Pro residues" evidence="1">
    <location>
        <begin position="125"/>
        <end position="140"/>
    </location>
</feature>
<dbReference type="OrthoDB" id="2560628at2759"/>
<evidence type="ECO:0000313" key="4">
    <source>
        <dbReference type="EMBL" id="OJD29413.1"/>
    </source>
</evidence>
<evidence type="ECO:0000313" key="5">
    <source>
        <dbReference type="Proteomes" id="UP000183809"/>
    </source>
</evidence>
<feature type="compositionally biased region" description="Low complexity" evidence="1">
    <location>
        <begin position="141"/>
        <end position="151"/>
    </location>
</feature>
<accession>A0A1J9RPB7</accession>
<feature type="transmembrane region" description="Helical" evidence="2">
    <location>
        <begin position="304"/>
        <end position="328"/>
    </location>
</feature>
<keyword evidence="2" id="KW-0472">Membrane</keyword>